<dbReference type="OrthoDB" id="9806653at2"/>
<proteinExistence type="predicted"/>
<dbReference type="Pfam" id="PF13439">
    <property type="entry name" value="Glyco_transf_4"/>
    <property type="match status" value="1"/>
</dbReference>
<dbReference type="PANTHER" id="PTHR12526">
    <property type="entry name" value="GLYCOSYLTRANSFERASE"/>
    <property type="match status" value="1"/>
</dbReference>
<organism evidence="3 4">
    <name type="scientific">Salinicoccus kekensis</name>
    <dbReference type="NCBI Taxonomy" id="714307"/>
    <lineage>
        <taxon>Bacteria</taxon>
        <taxon>Bacillati</taxon>
        <taxon>Bacillota</taxon>
        <taxon>Bacilli</taxon>
        <taxon>Bacillales</taxon>
        <taxon>Staphylococcaceae</taxon>
        <taxon>Salinicoccus</taxon>
    </lineage>
</organism>
<evidence type="ECO:0000313" key="3">
    <source>
        <dbReference type="EMBL" id="SOC37690.1"/>
    </source>
</evidence>
<dbReference type="EMBL" id="OBQF01000001">
    <property type="protein sequence ID" value="SOC37690.1"/>
    <property type="molecule type" value="Genomic_DNA"/>
</dbReference>
<sequence length="389" mass="43751">MTRKIVQGVTSSLSVLFLRDQVKYLEQNGYEVKIVCNNDFDKTYKDIELDHIPFEREINITKDISALYKLFLYLRGESPDIINFSTAKAGLLGMIAGFLNGTGTRIYIIRGLRLETVKGAKSKVLHLTERIACLLSTHVIVISESLEQEVVKRGLVKPDKVMRIGTGSSNGIDLEKFDPEKIPMEQVKALKEELGIGPDDFVMGYIGRITRDKGCNELVEAFEALSEDRPDVKLLLVGDFEDSDAIEQENIDKIHENENIILCGYTLDIQKYYLLMDLFVFPTYREGFGNVSIEAQAMGVPVVTFNVTGARDTLLDGQTGMITKSKDAEGLTQAISHLMESPEVLDNMAGDSRKFVADHFDRRFMQEELLKFYDSLDVSQVPAEEAEHL</sequence>
<keyword evidence="3" id="KW-0808">Transferase</keyword>
<dbReference type="AlphaFoldDB" id="A0A285U6X2"/>
<dbReference type="SUPFAM" id="SSF53756">
    <property type="entry name" value="UDP-Glycosyltransferase/glycogen phosphorylase"/>
    <property type="match status" value="1"/>
</dbReference>
<dbReference type="Proteomes" id="UP000219412">
    <property type="component" value="Unassembled WGS sequence"/>
</dbReference>
<feature type="domain" description="Glycosyl transferase family 1" evidence="1">
    <location>
        <begin position="189"/>
        <end position="353"/>
    </location>
</feature>
<evidence type="ECO:0000259" key="1">
    <source>
        <dbReference type="Pfam" id="PF00534"/>
    </source>
</evidence>
<dbReference type="Pfam" id="PF00534">
    <property type="entry name" value="Glycos_transf_1"/>
    <property type="match status" value="1"/>
</dbReference>
<name>A0A285U6X2_9STAP</name>
<dbReference type="GO" id="GO:0016757">
    <property type="term" value="F:glycosyltransferase activity"/>
    <property type="evidence" value="ECO:0007669"/>
    <property type="project" value="InterPro"/>
</dbReference>
<keyword evidence="4" id="KW-1185">Reference proteome</keyword>
<reference evidence="4" key="1">
    <citation type="submission" date="2017-08" db="EMBL/GenBank/DDBJ databases">
        <authorList>
            <person name="Varghese N."/>
            <person name="Submissions S."/>
        </authorList>
    </citation>
    <scope>NUCLEOTIDE SEQUENCE [LARGE SCALE GENOMIC DNA]</scope>
    <source>
        <strain evidence="4">DSM 23173</strain>
    </source>
</reference>
<gene>
    <name evidence="3" type="ORF">SAMN05878391_0054</name>
</gene>
<dbReference type="InterPro" id="IPR001296">
    <property type="entry name" value="Glyco_trans_1"/>
</dbReference>
<dbReference type="RefSeq" id="WP_097038023.1">
    <property type="nucleotide sequence ID" value="NZ_OBQF01000001.1"/>
</dbReference>
<dbReference type="PANTHER" id="PTHR12526:SF584">
    <property type="entry name" value="GLYCOSYLTRANSFERASE"/>
    <property type="match status" value="1"/>
</dbReference>
<feature type="domain" description="Glycosyltransferase subfamily 4-like N-terminal" evidence="2">
    <location>
        <begin position="18"/>
        <end position="167"/>
    </location>
</feature>
<dbReference type="CDD" id="cd03808">
    <property type="entry name" value="GT4_CapM-like"/>
    <property type="match status" value="1"/>
</dbReference>
<evidence type="ECO:0000313" key="4">
    <source>
        <dbReference type="Proteomes" id="UP000219412"/>
    </source>
</evidence>
<dbReference type="InterPro" id="IPR028098">
    <property type="entry name" value="Glyco_trans_4-like_N"/>
</dbReference>
<dbReference type="Gene3D" id="3.40.50.2000">
    <property type="entry name" value="Glycogen Phosphorylase B"/>
    <property type="match status" value="2"/>
</dbReference>
<evidence type="ECO:0000259" key="2">
    <source>
        <dbReference type="Pfam" id="PF13439"/>
    </source>
</evidence>
<protein>
    <submittedName>
        <fullName evidence="3">Glycosyltransferase involved in cell wall bisynthesis</fullName>
    </submittedName>
</protein>
<accession>A0A285U6X2</accession>